<protein>
    <submittedName>
        <fullName evidence="4">DUF222 domain-containing protein</fullName>
    </submittedName>
</protein>
<dbReference type="InterPro" id="IPR003870">
    <property type="entry name" value="DUF222"/>
</dbReference>
<dbReference type="InterPro" id="IPR003615">
    <property type="entry name" value="HNH_nuc"/>
</dbReference>
<dbReference type="KEGG" id="mliy:RYJ27_11100"/>
<reference evidence="4 5" key="1">
    <citation type="submission" date="2023-10" db="EMBL/GenBank/DDBJ databases">
        <title>Y20.</title>
        <authorList>
            <person name="Zhang G."/>
            <person name="Ding Y."/>
        </authorList>
    </citation>
    <scope>NUCLEOTIDE SEQUENCE [LARGE SCALE GENOMIC DNA]</scope>
    <source>
        <strain evidence="4 5">Y20</strain>
    </source>
</reference>
<organism evidence="4 5">
    <name type="scientific">Microbacterium limosum</name>
    <dbReference type="NCBI Taxonomy" id="3079935"/>
    <lineage>
        <taxon>Bacteria</taxon>
        <taxon>Bacillati</taxon>
        <taxon>Actinomycetota</taxon>
        <taxon>Actinomycetes</taxon>
        <taxon>Micrococcales</taxon>
        <taxon>Microbacteriaceae</taxon>
        <taxon>Microbacterium</taxon>
    </lineage>
</organism>
<dbReference type="SMART" id="SM00507">
    <property type="entry name" value="HNHc"/>
    <property type="match status" value="1"/>
</dbReference>
<sequence length="492" mass="51505">MGGPFAALEQSLEALRAEWDAAVAPTLAATAGPAVSDAELVALARASEDLGRRLDALRTMVAGEIAERSRPSLGGERLSARYGCRDASELLQRVTGVSAATARSRAATAHDVRQGESLTGEPLPAAFPDARDAFLTGALGIDALTAITRTLAPLRERCAVANVAAAERELVAAATGTTSDAAPPATADDIRIQAKVWALYLDPDGALPDDERNHRLRGVRFGRSRDGLVDLQGRLLPEVAAQLQRLWDAYLSPRAGDGHADAAASGPAFTPDDGTATGEPPADLRSRPQRQHDALAGILAVAARSTETPTLGGQAPTLLVTVAAQELHRPAGIAYLEGVRLPDETGSDTSRTPVPASFARQIACCGGIQTLTLGGAGQVLSLSSPQRVFTAHQRRAIIARDGGCVIPGCLVPAAWCEIHHVVPHAAGGATHIDNGVMLCWHHHRTIDTGGWRIRVSGGVPEIRGPSWWDPSGRWRPSRRAVAPRPIGVGPPA</sequence>
<keyword evidence="5" id="KW-1185">Reference proteome</keyword>
<name>A0AAU0MFJ4_9MICO</name>
<dbReference type="Pfam" id="PF01844">
    <property type="entry name" value="HNH"/>
    <property type="match status" value="1"/>
</dbReference>
<evidence type="ECO:0000259" key="3">
    <source>
        <dbReference type="SMART" id="SM00507"/>
    </source>
</evidence>
<dbReference type="GO" id="GO:0004519">
    <property type="term" value="F:endonuclease activity"/>
    <property type="evidence" value="ECO:0007669"/>
    <property type="project" value="InterPro"/>
</dbReference>
<dbReference type="GO" id="GO:0003676">
    <property type="term" value="F:nucleic acid binding"/>
    <property type="evidence" value="ECO:0007669"/>
    <property type="project" value="InterPro"/>
</dbReference>
<proteinExistence type="inferred from homology"/>
<evidence type="ECO:0000313" key="4">
    <source>
        <dbReference type="EMBL" id="WOQ69233.1"/>
    </source>
</evidence>
<dbReference type="Gene3D" id="1.10.30.50">
    <property type="match status" value="1"/>
</dbReference>
<evidence type="ECO:0000313" key="5">
    <source>
        <dbReference type="Proteomes" id="UP001329313"/>
    </source>
</evidence>
<dbReference type="InterPro" id="IPR002711">
    <property type="entry name" value="HNH"/>
</dbReference>
<accession>A0AAU0MFJ4</accession>
<dbReference type="AlphaFoldDB" id="A0AAU0MFJ4"/>
<feature type="region of interest" description="Disordered" evidence="2">
    <location>
        <begin position="256"/>
        <end position="286"/>
    </location>
</feature>
<dbReference type="RefSeq" id="WP_330170364.1">
    <property type="nucleotide sequence ID" value="NZ_CP137080.1"/>
</dbReference>
<evidence type="ECO:0000256" key="1">
    <source>
        <dbReference type="ARBA" id="ARBA00023450"/>
    </source>
</evidence>
<dbReference type="Pfam" id="PF02720">
    <property type="entry name" value="DUF222"/>
    <property type="match status" value="1"/>
</dbReference>
<dbReference type="CDD" id="cd00085">
    <property type="entry name" value="HNHc"/>
    <property type="match status" value="1"/>
</dbReference>
<dbReference type="Proteomes" id="UP001329313">
    <property type="component" value="Chromosome"/>
</dbReference>
<gene>
    <name evidence="4" type="ORF">RYJ27_11100</name>
</gene>
<dbReference type="EMBL" id="CP137080">
    <property type="protein sequence ID" value="WOQ69233.1"/>
    <property type="molecule type" value="Genomic_DNA"/>
</dbReference>
<comment type="similarity">
    <text evidence="1">Belongs to the Rv1128c/1148c/1588c/1702c/1945/3466 family.</text>
</comment>
<feature type="domain" description="HNH nuclease" evidence="3">
    <location>
        <begin position="392"/>
        <end position="444"/>
    </location>
</feature>
<dbReference type="GO" id="GO:0008270">
    <property type="term" value="F:zinc ion binding"/>
    <property type="evidence" value="ECO:0007669"/>
    <property type="project" value="InterPro"/>
</dbReference>
<evidence type="ECO:0000256" key="2">
    <source>
        <dbReference type="SAM" id="MobiDB-lite"/>
    </source>
</evidence>